<dbReference type="Gene3D" id="3.30.70.260">
    <property type="match status" value="1"/>
</dbReference>
<dbReference type="EC" id="1.3.1.12" evidence="2"/>
<dbReference type="PROSITE" id="PS51176">
    <property type="entry name" value="PDH_ADH"/>
    <property type="match status" value="1"/>
</dbReference>
<sequence>MIRIATLGPHGSDGYRAARQYSPDAELLLYNRIPDIINAFLKEEVDFAFVPIYNTREGEIKEYFRLQELLSSGYWIDNLVLPIHLSFGCLKQENASFSPANIIGRGSVFKQCEDYISEHYPDATLMSVPDIAVAMKDIKDNNRLDFGIVDSEELLLEHGFEIRDREIAAHNRTRFAILGENLSGSTGYDATAVITRPLKDRVGMLVDILGEFTSRGINILDLRSENDIKTQKLQIYLEIEGHIGNESLQKALKTVEEEVIQEEDSLRLLGSFPRVDMRVKKINTFGFIGTGAMSEWFADRLENEGYRTFLTGRSTILSPEEMIPDVDVVIICVPISVTVATIQQYGPLLKDGQALLLLAGESEQTLKAAEECTSQGVELMLVHNLWGPQAQSMKDKNATVVRTPRSGSFCSEFEAFLYKHGADISQDSPTQHDLLMGVGQKLPTTISTALAMTLKQHAIACSDIGTHSTLTSLYGILAMARIHNQNPRTYAEIMATGGDGRKIVRSFAENLLQIVAMAEDQKIAELCEIIESSRSHLSPEFLAEHMKRSRAVDSVLTKAAR</sequence>
<dbReference type="Pfam" id="PF00800">
    <property type="entry name" value="PDT"/>
    <property type="match status" value="1"/>
</dbReference>
<dbReference type="Pfam" id="PF20463">
    <property type="entry name" value="PDH_C"/>
    <property type="match status" value="1"/>
</dbReference>
<dbReference type="GO" id="GO:0009094">
    <property type="term" value="P:L-phenylalanine biosynthetic process"/>
    <property type="evidence" value="ECO:0007669"/>
    <property type="project" value="UniProtKB-UniPathway"/>
</dbReference>
<feature type="domain" description="ACT" evidence="11">
    <location>
        <begin position="193"/>
        <end position="271"/>
    </location>
</feature>
<dbReference type="PANTHER" id="PTHR21363:SF0">
    <property type="entry name" value="PREPHENATE DEHYDROGENASE [NADP(+)]"/>
    <property type="match status" value="1"/>
</dbReference>
<evidence type="ECO:0000313" key="13">
    <source>
        <dbReference type="Proteomes" id="UP000011721"/>
    </source>
</evidence>
<protein>
    <recommendedName>
        <fullName evidence="3">Prephenate dehydrogenase</fullName>
        <ecNumber evidence="2">1.3.1.12</ecNumber>
    </recommendedName>
</protein>
<keyword evidence="5" id="KW-0560">Oxidoreductase</keyword>
<evidence type="ECO:0000259" key="10">
    <source>
        <dbReference type="PROSITE" id="PS51176"/>
    </source>
</evidence>
<keyword evidence="4" id="KW-0827">Tyrosine biosynthesis</keyword>
<dbReference type="Pfam" id="PF01842">
    <property type="entry name" value="ACT"/>
    <property type="match status" value="1"/>
</dbReference>
<dbReference type="InterPro" id="IPR001086">
    <property type="entry name" value="Preph_deHydtase"/>
</dbReference>
<evidence type="ECO:0000256" key="1">
    <source>
        <dbReference type="ARBA" id="ARBA00005067"/>
    </source>
</evidence>
<proteinExistence type="predicted"/>
<dbReference type="SUPFAM" id="SSF48179">
    <property type="entry name" value="6-phosphogluconate dehydrogenase C-terminal domain-like"/>
    <property type="match status" value="1"/>
</dbReference>
<dbReference type="AlphaFoldDB" id="M1PD20"/>
<dbReference type="UniPathway" id="UPA00121">
    <property type="reaction ID" value="UER00345"/>
</dbReference>
<dbReference type="GO" id="GO:0006571">
    <property type="term" value="P:tyrosine biosynthetic process"/>
    <property type="evidence" value="ECO:0007669"/>
    <property type="project" value="UniProtKB-UniPathway"/>
</dbReference>
<dbReference type="HOGENOM" id="CLU_488111_0_0_7"/>
<dbReference type="GO" id="GO:0004665">
    <property type="term" value="F:prephenate dehydrogenase (NADP+) activity"/>
    <property type="evidence" value="ECO:0007669"/>
    <property type="project" value="InterPro"/>
</dbReference>
<dbReference type="InterPro" id="IPR046825">
    <property type="entry name" value="PDH_C"/>
</dbReference>
<feature type="domain" description="Prephenate dehydratase" evidence="9">
    <location>
        <begin position="3"/>
        <end position="180"/>
    </location>
</feature>
<name>M1PD20_DESSD</name>
<dbReference type="UniPathway" id="UPA00122">
    <property type="reaction ID" value="UER00961"/>
</dbReference>
<dbReference type="STRING" id="1167006.UWK_02967"/>
<dbReference type="InterPro" id="IPR050812">
    <property type="entry name" value="Preph/Arog_dehydrog"/>
</dbReference>
<dbReference type="SUPFAM" id="SSF55021">
    <property type="entry name" value="ACT-like"/>
    <property type="match status" value="1"/>
</dbReference>
<dbReference type="InterPro" id="IPR036291">
    <property type="entry name" value="NAD(P)-bd_dom_sf"/>
</dbReference>
<evidence type="ECO:0000256" key="7">
    <source>
        <dbReference type="ARBA" id="ARBA00023141"/>
    </source>
</evidence>
<dbReference type="GO" id="GO:0008977">
    <property type="term" value="F:prephenate dehydrogenase (NAD+) activity"/>
    <property type="evidence" value="ECO:0007669"/>
    <property type="project" value="UniProtKB-EC"/>
</dbReference>
<dbReference type="Gene3D" id="1.10.3660.10">
    <property type="entry name" value="6-phosphogluconate dehydrogenase C-terminal like domain"/>
    <property type="match status" value="1"/>
</dbReference>
<dbReference type="OrthoDB" id="9802281at2"/>
<dbReference type="GO" id="GO:0004664">
    <property type="term" value="F:prephenate dehydratase activity"/>
    <property type="evidence" value="ECO:0007669"/>
    <property type="project" value="InterPro"/>
</dbReference>
<dbReference type="InterPro" id="IPR045865">
    <property type="entry name" value="ACT-like_dom_sf"/>
</dbReference>
<reference evidence="13" key="1">
    <citation type="journal article" date="2013" name="Stand. Genomic Sci.">
        <title>Complete genome sequence of Desulfocapsa sulfexigens, a marine deltaproteobacterium specialized in disproportionating inorganic sulfur compounds.</title>
        <authorList>
            <person name="Finster K.W."/>
            <person name="Kjeldsen K.U."/>
            <person name="Kube M."/>
            <person name="Reinhardt R."/>
            <person name="Mussmann M."/>
            <person name="Amann R."/>
            <person name="Schreiber L."/>
        </authorList>
    </citation>
    <scope>NUCLEOTIDE SEQUENCE [LARGE SCALE GENOMIC DNA]</scope>
    <source>
        <strain evidence="13">DSM 10523 / SB164P1</strain>
    </source>
</reference>
<keyword evidence="7" id="KW-0057">Aromatic amino acid biosynthesis</keyword>
<dbReference type="InterPro" id="IPR003099">
    <property type="entry name" value="Prephen_DH"/>
</dbReference>
<dbReference type="Gene3D" id="3.40.50.720">
    <property type="entry name" value="NAD(P)-binding Rossmann-like Domain"/>
    <property type="match status" value="1"/>
</dbReference>
<dbReference type="eggNOG" id="COG0287">
    <property type="taxonomic scope" value="Bacteria"/>
</dbReference>
<evidence type="ECO:0000313" key="12">
    <source>
        <dbReference type="EMBL" id="AGF79497.1"/>
    </source>
</evidence>
<dbReference type="EMBL" id="CP003985">
    <property type="protein sequence ID" value="AGF79497.1"/>
    <property type="molecule type" value="Genomic_DNA"/>
</dbReference>
<gene>
    <name evidence="12" type="ordered locus">UWK_02967</name>
</gene>
<feature type="domain" description="Prephenate/arogenate dehydrogenase" evidence="10">
    <location>
        <begin position="283"/>
        <end position="549"/>
    </location>
</feature>
<dbReference type="InterPro" id="IPR002912">
    <property type="entry name" value="ACT_dom"/>
</dbReference>
<keyword evidence="6" id="KW-0520">NAD</keyword>
<dbReference type="PANTHER" id="PTHR21363">
    <property type="entry name" value="PREPHENATE DEHYDROGENASE"/>
    <property type="match status" value="1"/>
</dbReference>
<evidence type="ECO:0000256" key="2">
    <source>
        <dbReference type="ARBA" id="ARBA00012068"/>
    </source>
</evidence>
<dbReference type="Proteomes" id="UP000011721">
    <property type="component" value="Chromosome"/>
</dbReference>
<dbReference type="SUPFAM" id="SSF53850">
    <property type="entry name" value="Periplasmic binding protein-like II"/>
    <property type="match status" value="1"/>
</dbReference>
<evidence type="ECO:0000259" key="11">
    <source>
        <dbReference type="PROSITE" id="PS51671"/>
    </source>
</evidence>
<dbReference type="KEGG" id="dsf:UWK_02967"/>
<dbReference type="SUPFAM" id="SSF51735">
    <property type="entry name" value="NAD(P)-binding Rossmann-fold domains"/>
    <property type="match status" value="1"/>
</dbReference>
<accession>M1PD20</accession>
<dbReference type="Gene3D" id="3.40.190.10">
    <property type="entry name" value="Periplasmic binding protein-like II"/>
    <property type="match status" value="2"/>
</dbReference>
<dbReference type="InterPro" id="IPR008927">
    <property type="entry name" value="6-PGluconate_DH-like_C_sf"/>
</dbReference>
<comment type="catalytic activity">
    <reaction evidence="8">
        <text>prephenate + NAD(+) = 3-(4-hydroxyphenyl)pyruvate + CO2 + NADH</text>
        <dbReference type="Rhea" id="RHEA:13869"/>
        <dbReference type="ChEBI" id="CHEBI:16526"/>
        <dbReference type="ChEBI" id="CHEBI:29934"/>
        <dbReference type="ChEBI" id="CHEBI:36242"/>
        <dbReference type="ChEBI" id="CHEBI:57540"/>
        <dbReference type="ChEBI" id="CHEBI:57945"/>
        <dbReference type="EC" id="1.3.1.12"/>
    </reaction>
</comment>
<dbReference type="eggNOG" id="COG0077">
    <property type="taxonomic scope" value="Bacteria"/>
</dbReference>
<dbReference type="GO" id="GO:0070403">
    <property type="term" value="F:NAD+ binding"/>
    <property type="evidence" value="ECO:0007669"/>
    <property type="project" value="TreeGrafter"/>
</dbReference>
<keyword evidence="13" id="KW-1185">Reference proteome</keyword>
<dbReference type="PROSITE" id="PS51171">
    <property type="entry name" value="PREPHENATE_DEHYDR_3"/>
    <property type="match status" value="1"/>
</dbReference>
<comment type="pathway">
    <text evidence="1">Amino-acid biosynthesis; L-tyrosine biosynthesis; (4-hydroxyphenyl)pyruvate from prephenate (NAD(+) route): step 1/1.</text>
</comment>
<dbReference type="PATRIC" id="fig|1167006.5.peg.3204"/>
<keyword evidence="7" id="KW-0028">Amino-acid biosynthesis</keyword>
<evidence type="ECO:0000256" key="5">
    <source>
        <dbReference type="ARBA" id="ARBA00023002"/>
    </source>
</evidence>
<evidence type="ECO:0000256" key="6">
    <source>
        <dbReference type="ARBA" id="ARBA00023027"/>
    </source>
</evidence>
<dbReference type="PROSITE" id="PS51671">
    <property type="entry name" value="ACT"/>
    <property type="match status" value="1"/>
</dbReference>
<organism evidence="12 13">
    <name type="scientific">Desulfocapsa sulfexigens (strain DSM 10523 / SB164P1)</name>
    <dbReference type="NCBI Taxonomy" id="1167006"/>
    <lineage>
        <taxon>Bacteria</taxon>
        <taxon>Pseudomonadati</taxon>
        <taxon>Thermodesulfobacteriota</taxon>
        <taxon>Desulfobulbia</taxon>
        <taxon>Desulfobulbales</taxon>
        <taxon>Desulfocapsaceae</taxon>
        <taxon>Desulfocapsa</taxon>
    </lineage>
</organism>
<dbReference type="RefSeq" id="WP_015405181.1">
    <property type="nucleotide sequence ID" value="NC_020304.1"/>
</dbReference>
<evidence type="ECO:0000259" key="9">
    <source>
        <dbReference type="PROSITE" id="PS51171"/>
    </source>
</evidence>
<evidence type="ECO:0000256" key="4">
    <source>
        <dbReference type="ARBA" id="ARBA00022498"/>
    </source>
</evidence>
<evidence type="ECO:0000256" key="3">
    <source>
        <dbReference type="ARBA" id="ARBA00016891"/>
    </source>
</evidence>
<evidence type="ECO:0000256" key="8">
    <source>
        <dbReference type="ARBA" id="ARBA00049260"/>
    </source>
</evidence>